<gene>
    <name evidence="2" type="ORF">SJPD1_0979</name>
</gene>
<protein>
    <submittedName>
        <fullName evidence="2">Uncharacterized protein</fullName>
    </submittedName>
</protein>
<reference evidence="3" key="1">
    <citation type="submission" date="2017-09" db="EMBL/GenBank/DDBJ databases">
        <title>The complete genome of Sulfurospirillum sp. JPD-1.</title>
        <authorList>
            <person name="Goris T."/>
        </authorList>
    </citation>
    <scope>NUCLEOTIDE SEQUENCE [LARGE SCALE GENOMIC DNA]</scope>
    <source>
        <strain evidence="3">JPD-1</strain>
    </source>
</reference>
<keyword evidence="1" id="KW-1133">Transmembrane helix</keyword>
<organism evidence="2 3">
    <name type="scientific">Sulfurospirillum diekertiae</name>
    <dbReference type="NCBI Taxonomy" id="1854492"/>
    <lineage>
        <taxon>Bacteria</taxon>
        <taxon>Pseudomonadati</taxon>
        <taxon>Campylobacterota</taxon>
        <taxon>Epsilonproteobacteria</taxon>
        <taxon>Campylobacterales</taxon>
        <taxon>Sulfurospirillaceae</taxon>
        <taxon>Sulfurospirillum</taxon>
    </lineage>
</organism>
<sequence length="214" mass="25172">MHLDDILVSFIVNLISGVMVTYCYDNILRNKRNEPAYLFSDKLFIVNKNREYVTDNDKRKSNRQLALDVFFVIFTMYLIWASLYLPFVFKAGIIPNIIDLSKSNFVNIFGISNYHLILELKTLRWICLFVALVLYFPALYVGTIFSKIFIHFKDQFYEVTEQDWRRYRFYGVICFITFILGLHIYFISIMPLWNSLTVAIGIVAAFIAKANSDK</sequence>
<evidence type="ECO:0000313" key="2">
    <source>
        <dbReference type="EMBL" id="ATB69091.1"/>
    </source>
</evidence>
<keyword evidence="1" id="KW-0472">Membrane</keyword>
<accession>A0A290HCY9</accession>
<dbReference type="RefSeq" id="WP_096046218.1">
    <property type="nucleotide sequence ID" value="NZ_CP023275.1"/>
</dbReference>
<dbReference type="EMBL" id="CP023275">
    <property type="protein sequence ID" value="ATB69091.1"/>
    <property type="molecule type" value="Genomic_DNA"/>
</dbReference>
<keyword evidence="1" id="KW-0812">Transmembrane</keyword>
<feature type="transmembrane region" description="Helical" evidence="1">
    <location>
        <begin position="123"/>
        <end position="146"/>
    </location>
</feature>
<evidence type="ECO:0000256" key="1">
    <source>
        <dbReference type="SAM" id="Phobius"/>
    </source>
</evidence>
<dbReference type="AlphaFoldDB" id="A0A290HCY9"/>
<proteinExistence type="predicted"/>
<dbReference type="KEGG" id="sulj:SJPD1_0979"/>
<dbReference type="Proteomes" id="UP000217349">
    <property type="component" value="Chromosome"/>
</dbReference>
<name>A0A290HCY9_9BACT</name>
<feature type="transmembrane region" description="Helical" evidence="1">
    <location>
        <begin position="192"/>
        <end position="208"/>
    </location>
</feature>
<feature type="transmembrane region" description="Helical" evidence="1">
    <location>
        <begin position="167"/>
        <end position="186"/>
    </location>
</feature>
<feature type="transmembrane region" description="Helical" evidence="1">
    <location>
        <begin position="6"/>
        <end position="24"/>
    </location>
</feature>
<feature type="transmembrane region" description="Helical" evidence="1">
    <location>
        <begin position="65"/>
        <end position="85"/>
    </location>
</feature>
<evidence type="ECO:0000313" key="3">
    <source>
        <dbReference type="Proteomes" id="UP000217349"/>
    </source>
</evidence>